<evidence type="ECO:0000313" key="2">
    <source>
        <dbReference type="EMBL" id="QEX22619.1"/>
    </source>
</evidence>
<dbReference type="GO" id="GO:0006506">
    <property type="term" value="P:GPI anchor biosynthetic process"/>
    <property type="evidence" value="ECO:0007669"/>
    <property type="project" value="TreeGrafter"/>
</dbReference>
<keyword evidence="3" id="KW-1185">Reference proteome</keyword>
<keyword evidence="2" id="KW-0269">Exonuclease</keyword>
<organism evidence="2 3">
    <name type="scientific">Hypericibacter adhaerens</name>
    <dbReference type="NCBI Taxonomy" id="2602016"/>
    <lineage>
        <taxon>Bacteria</taxon>
        <taxon>Pseudomonadati</taxon>
        <taxon>Pseudomonadota</taxon>
        <taxon>Alphaproteobacteria</taxon>
        <taxon>Rhodospirillales</taxon>
        <taxon>Dongiaceae</taxon>
        <taxon>Hypericibacter</taxon>
    </lineage>
</organism>
<dbReference type="EMBL" id="CP042582">
    <property type="protein sequence ID" value="QEX22619.1"/>
    <property type="molecule type" value="Genomic_DNA"/>
</dbReference>
<dbReference type="InterPro" id="IPR036691">
    <property type="entry name" value="Endo/exonu/phosph_ase_sf"/>
</dbReference>
<accession>A0A5J6MYF8</accession>
<dbReference type="Pfam" id="PF03372">
    <property type="entry name" value="Exo_endo_phos"/>
    <property type="match status" value="1"/>
</dbReference>
<dbReference type="Gene3D" id="3.60.10.10">
    <property type="entry name" value="Endonuclease/exonuclease/phosphatase"/>
    <property type="match status" value="1"/>
</dbReference>
<dbReference type="InterPro" id="IPR005135">
    <property type="entry name" value="Endo/exonuclease/phosphatase"/>
</dbReference>
<dbReference type="GO" id="GO:0004527">
    <property type="term" value="F:exonuclease activity"/>
    <property type="evidence" value="ECO:0007669"/>
    <property type="project" value="UniProtKB-KW"/>
</dbReference>
<dbReference type="RefSeq" id="WP_151118086.1">
    <property type="nucleotide sequence ID" value="NZ_CP042582.1"/>
</dbReference>
<feature type="domain" description="Endonuclease/exonuclease/phosphatase" evidence="1">
    <location>
        <begin position="4"/>
        <end position="289"/>
    </location>
</feature>
<proteinExistence type="predicted"/>
<dbReference type="GO" id="GO:0016020">
    <property type="term" value="C:membrane"/>
    <property type="evidence" value="ECO:0007669"/>
    <property type="project" value="GOC"/>
</dbReference>
<dbReference type="InterPro" id="IPR051916">
    <property type="entry name" value="GPI-anchor_lipid_remodeler"/>
</dbReference>
<dbReference type="GO" id="GO:0004519">
    <property type="term" value="F:endonuclease activity"/>
    <property type="evidence" value="ECO:0007669"/>
    <property type="project" value="UniProtKB-KW"/>
</dbReference>
<keyword evidence="2" id="KW-0540">Nuclease</keyword>
<dbReference type="SUPFAM" id="SSF56219">
    <property type="entry name" value="DNase I-like"/>
    <property type="match status" value="1"/>
</dbReference>
<dbReference type="Proteomes" id="UP000325797">
    <property type="component" value="Chromosome"/>
</dbReference>
<dbReference type="PANTHER" id="PTHR14859">
    <property type="entry name" value="CALCOFLUOR WHITE HYPERSENSITIVE PROTEIN PRECURSOR"/>
    <property type="match status" value="1"/>
</dbReference>
<sequence length="298" mass="33114">MQIVSYNIQYSLGQDGCYDLDRVIDAVRDADVICLQEVERNWRRTSMTDQPALIQARLPDRYVAYGSPFDADASHCDEAGRLVNRRRQFGQMTISRWPIRAARAHILPKLDTGARLNLVTGALETVIAGPNGPLRLFNLHLSDASTEERLMQIEHLMSLLCRTAREGGIWNGSEGDPGHWQTDDPPPMPAEAILLGDFNAEPGSLEYLAVTLGALAKYEDGTKNGAERCPFYDSWVAAGHHGKPGITYRRNPSQSAYWDQRLDYCFLPPSLVPALTAARIDEAAIGSDHQPVWVELKG</sequence>
<keyword evidence="2" id="KW-0378">Hydrolase</keyword>
<dbReference type="OrthoDB" id="9813425at2"/>
<evidence type="ECO:0000313" key="3">
    <source>
        <dbReference type="Proteomes" id="UP000325797"/>
    </source>
</evidence>
<evidence type="ECO:0000259" key="1">
    <source>
        <dbReference type="Pfam" id="PF03372"/>
    </source>
</evidence>
<reference evidence="2 3" key="1">
    <citation type="submission" date="2019-08" db="EMBL/GenBank/DDBJ databases">
        <title>Hyperibacter terrae gen. nov., sp. nov. and Hyperibacter viscosus sp. nov., two new members in the family Rhodospirillaceae isolated from the rhizosphere of Hypericum perforatum.</title>
        <authorList>
            <person name="Noviana Z."/>
        </authorList>
    </citation>
    <scope>NUCLEOTIDE SEQUENCE [LARGE SCALE GENOMIC DNA]</scope>
    <source>
        <strain evidence="2 3">R5959</strain>
    </source>
</reference>
<protein>
    <submittedName>
        <fullName evidence="2">Endonuclease/exonuclease/phosphatase</fullName>
    </submittedName>
</protein>
<name>A0A5J6MYF8_9PROT</name>
<keyword evidence="2" id="KW-0255">Endonuclease</keyword>
<dbReference type="AlphaFoldDB" id="A0A5J6MYF8"/>
<dbReference type="KEGG" id="hadh:FRZ61_25510"/>
<gene>
    <name evidence="2" type="ORF">FRZ61_25510</name>
</gene>
<dbReference type="PANTHER" id="PTHR14859:SF1">
    <property type="entry name" value="PGAP2-INTERACTING PROTEIN"/>
    <property type="match status" value="1"/>
</dbReference>